<gene>
    <name evidence="2" type="ORF">H7F51_17330</name>
</gene>
<dbReference type="Proteomes" id="UP000566813">
    <property type="component" value="Unassembled WGS sequence"/>
</dbReference>
<feature type="compositionally biased region" description="Low complexity" evidence="1">
    <location>
        <begin position="90"/>
        <end position="103"/>
    </location>
</feature>
<comment type="caution">
    <text evidence="2">The sequence shown here is derived from an EMBL/GenBank/DDBJ whole genome shotgun (WGS) entry which is preliminary data.</text>
</comment>
<name>A0A7X1FUK8_9SPHN</name>
<dbReference type="EMBL" id="JACLAW010000017">
    <property type="protein sequence ID" value="MBC2667283.1"/>
    <property type="molecule type" value="Genomic_DNA"/>
</dbReference>
<evidence type="ECO:0000256" key="1">
    <source>
        <dbReference type="SAM" id="MobiDB-lite"/>
    </source>
</evidence>
<reference evidence="2 3" key="1">
    <citation type="submission" date="2020-08" db="EMBL/GenBank/DDBJ databases">
        <title>The genome sequence of type strain Novosphingobium flavum NBRC 111647.</title>
        <authorList>
            <person name="Liu Y."/>
        </authorList>
    </citation>
    <scope>NUCLEOTIDE SEQUENCE [LARGE SCALE GENOMIC DNA]</scope>
    <source>
        <strain evidence="2 3">NBRC 111647</strain>
    </source>
</reference>
<sequence length="103" mass="9597">MAIVARISGKSGKLLRTVALHHGANAFRADPDAVVVIIDEATGKVVDQADLARTGGQVVVNLPEGLGAATGAAAEAAGLAPDGAGGGASGSAPAGGASGDAAA</sequence>
<accession>A0A7X1FUK8</accession>
<protein>
    <submittedName>
        <fullName evidence="2">Uncharacterized protein</fullName>
    </submittedName>
</protein>
<organism evidence="2 3">
    <name type="scientific">Novosphingobium flavum</name>
    <dbReference type="NCBI Taxonomy" id="1778672"/>
    <lineage>
        <taxon>Bacteria</taxon>
        <taxon>Pseudomonadati</taxon>
        <taxon>Pseudomonadota</taxon>
        <taxon>Alphaproteobacteria</taxon>
        <taxon>Sphingomonadales</taxon>
        <taxon>Sphingomonadaceae</taxon>
        <taxon>Novosphingobium</taxon>
    </lineage>
</organism>
<proteinExistence type="predicted"/>
<dbReference type="AlphaFoldDB" id="A0A7X1FUK8"/>
<dbReference type="RefSeq" id="WP_221774204.1">
    <property type="nucleotide sequence ID" value="NZ_JACLAW010000017.1"/>
</dbReference>
<keyword evidence="3" id="KW-1185">Reference proteome</keyword>
<evidence type="ECO:0000313" key="3">
    <source>
        <dbReference type="Proteomes" id="UP000566813"/>
    </source>
</evidence>
<feature type="non-terminal residue" evidence="2">
    <location>
        <position position="103"/>
    </location>
</feature>
<feature type="region of interest" description="Disordered" evidence="1">
    <location>
        <begin position="80"/>
        <end position="103"/>
    </location>
</feature>
<evidence type="ECO:0000313" key="2">
    <source>
        <dbReference type="EMBL" id="MBC2667283.1"/>
    </source>
</evidence>